<keyword evidence="1" id="KW-1133">Transmembrane helix</keyword>
<protein>
    <submittedName>
        <fullName evidence="2">Uncharacterized protein</fullName>
    </submittedName>
</protein>
<name>A0AAD1XL32_EUPCR</name>
<sequence>MGSIYLNFKLFKPSECILEFSIGFLWLFLNNEICVGLDKWMRLISSLIFLSCFRFSCASCLFILSLRFRIECL</sequence>
<accession>A0AAD1XL32</accession>
<reference evidence="2" key="1">
    <citation type="submission" date="2023-07" db="EMBL/GenBank/DDBJ databases">
        <authorList>
            <consortium name="AG Swart"/>
            <person name="Singh M."/>
            <person name="Singh A."/>
            <person name="Seah K."/>
            <person name="Emmerich C."/>
        </authorList>
    </citation>
    <scope>NUCLEOTIDE SEQUENCE</scope>
    <source>
        <strain evidence="2">DP1</strain>
    </source>
</reference>
<dbReference type="Proteomes" id="UP001295684">
    <property type="component" value="Unassembled WGS sequence"/>
</dbReference>
<evidence type="ECO:0000256" key="1">
    <source>
        <dbReference type="SAM" id="Phobius"/>
    </source>
</evidence>
<keyword evidence="1" id="KW-0472">Membrane</keyword>
<feature type="transmembrane region" description="Helical" evidence="1">
    <location>
        <begin position="41"/>
        <end position="64"/>
    </location>
</feature>
<evidence type="ECO:0000313" key="2">
    <source>
        <dbReference type="EMBL" id="CAI2374627.1"/>
    </source>
</evidence>
<comment type="caution">
    <text evidence="2">The sequence shown here is derived from an EMBL/GenBank/DDBJ whole genome shotgun (WGS) entry which is preliminary data.</text>
</comment>
<keyword evidence="3" id="KW-1185">Reference proteome</keyword>
<dbReference type="AlphaFoldDB" id="A0AAD1XL32"/>
<gene>
    <name evidence="2" type="ORF">ECRASSUSDP1_LOCUS15983</name>
</gene>
<organism evidence="2 3">
    <name type="scientific">Euplotes crassus</name>
    <dbReference type="NCBI Taxonomy" id="5936"/>
    <lineage>
        <taxon>Eukaryota</taxon>
        <taxon>Sar</taxon>
        <taxon>Alveolata</taxon>
        <taxon>Ciliophora</taxon>
        <taxon>Intramacronucleata</taxon>
        <taxon>Spirotrichea</taxon>
        <taxon>Hypotrichia</taxon>
        <taxon>Euplotida</taxon>
        <taxon>Euplotidae</taxon>
        <taxon>Moneuplotes</taxon>
    </lineage>
</organism>
<dbReference type="EMBL" id="CAMPGE010016047">
    <property type="protein sequence ID" value="CAI2374627.1"/>
    <property type="molecule type" value="Genomic_DNA"/>
</dbReference>
<evidence type="ECO:0000313" key="3">
    <source>
        <dbReference type="Proteomes" id="UP001295684"/>
    </source>
</evidence>
<keyword evidence="1" id="KW-0812">Transmembrane</keyword>
<proteinExistence type="predicted"/>